<dbReference type="InterPro" id="IPR015884">
    <property type="entry name" value="Malic_enzyme_CS"/>
</dbReference>
<reference evidence="10 11" key="1">
    <citation type="submission" date="2022-01" db="EMBL/GenBank/DDBJ databases">
        <title>Draft genome sequence of Sabulilitoribacter multivorans KCTC 32326.</title>
        <authorList>
            <person name="Oh J.-S."/>
        </authorList>
    </citation>
    <scope>NUCLEOTIDE SEQUENCE [LARGE SCALE GENOMIC DNA]</scope>
    <source>
        <strain evidence="10 11">M-M16</strain>
    </source>
</reference>
<evidence type="ECO:0000256" key="5">
    <source>
        <dbReference type="ARBA" id="ARBA00022723"/>
    </source>
</evidence>
<dbReference type="InterPro" id="IPR051674">
    <property type="entry name" value="Malate_Decarboxylase"/>
</dbReference>
<protein>
    <submittedName>
        <fullName evidence="10">NADP-dependent malic enzyme</fullName>
    </submittedName>
</protein>
<dbReference type="Gene3D" id="3.40.50.10750">
    <property type="entry name" value="Isocitrate/Isopropylmalate dehydrogenase-like"/>
    <property type="match status" value="1"/>
</dbReference>
<keyword evidence="6" id="KW-0560">Oxidoreductase</keyword>
<dbReference type="Proteomes" id="UP001200022">
    <property type="component" value="Unassembled WGS sequence"/>
</dbReference>
<dbReference type="Gene3D" id="3.40.50.720">
    <property type="entry name" value="NAD(P)-binding Rossmann-like Domain"/>
    <property type="match status" value="1"/>
</dbReference>
<evidence type="ECO:0000256" key="6">
    <source>
        <dbReference type="ARBA" id="ARBA00023002"/>
    </source>
</evidence>
<dbReference type="InterPro" id="IPR002505">
    <property type="entry name" value="PTA_PTB"/>
</dbReference>
<evidence type="ECO:0000256" key="4">
    <source>
        <dbReference type="ARBA" id="ARBA00008756"/>
    </source>
</evidence>
<dbReference type="EMBL" id="JAKKDV010000001">
    <property type="protein sequence ID" value="MCF7559260.1"/>
    <property type="molecule type" value="Genomic_DNA"/>
</dbReference>
<dbReference type="CDD" id="cd05311">
    <property type="entry name" value="NAD_bind_2_malic_enz"/>
    <property type="match status" value="1"/>
</dbReference>
<sequence>MSEESKRREALIYHAKPTPGKIKVVPTKKYASQRDLSLAYSPGVAAPCLEIEKDKDKAYKYTAKGNLVAVISNGTAVLGLGNIGPEASKPVMEGKGLLFKIFADIDVFDIEVGTENIEEFIQTVKNIAPTFGGINLEDIKAPEAFEIERRLKEELDIPVMHDDQHGTAIISAAALLNAVELAKKKIEKVKIVISGAGAAAISCSRLYQACGAKRENMVMLDSKGVIRDDRENLSTEKAEFATHRKIDTLDEAMKDADVFIGLSMANIVSPDMLLSMAENPIVFAMANPDPEIKYDIAIATRKDIIMATGRSDHPNQVNNVLGFPFIFRGALDVRATKINEEMKMAAVKALAKLAKEPVPEQVNIAYGETRLTFGKEYIIPKPFDPRLIAEVPPAVAKAAIESGVAKRKITDWERYKDSLLERLGSDNKLVRLLLNRAKLNPKRVVYAEADQLDVIKAAQIVYEDGIAIPILLGRKETIEELMKEIEFDADIEIIDPKTEEENERKNKYAKVYWEQRKRRGVTYYSAQRLMRERNYFAAMMVNEGDADAVVSGYSRNYPSVVKPMLELIGMAKGISRVATTNLMMTKRGPIFLSDTSINIDPDAKALAKIAQMTSKVIKMFGLNPVMAMVSYSNFGSSSNENATKVREAVSLLHRQNPDMDVDGELQTDFALNDEMLRERFPFSKLVGKKVNALIFPNLDAANITYKLLKELNEAESIGPIMMGMRKPVHILQLGASVDEIVNMTAIAVVDAQQKGKWELEHAEK</sequence>
<dbReference type="InterPro" id="IPR045213">
    <property type="entry name" value="Malic_NAD-bd_bact_type"/>
</dbReference>
<keyword evidence="11" id="KW-1185">Reference proteome</keyword>
<keyword evidence="7" id="KW-0511">Multifunctional enzyme</keyword>
<dbReference type="SMART" id="SM01274">
    <property type="entry name" value="malic"/>
    <property type="match status" value="1"/>
</dbReference>
<dbReference type="RefSeq" id="WP_237229589.1">
    <property type="nucleotide sequence ID" value="NZ_JAKKDV010000001.1"/>
</dbReference>
<dbReference type="InterPro" id="IPR012188">
    <property type="entry name" value="ME_PTA"/>
</dbReference>
<evidence type="ECO:0000313" key="10">
    <source>
        <dbReference type="EMBL" id="MCF7559260.1"/>
    </source>
</evidence>
<dbReference type="Pfam" id="PF03949">
    <property type="entry name" value="Malic_M"/>
    <property type="match status" value="1"/>
</dbReference>
<dbReference type="InterPro" id="IPR046346">
    <property type="entry name" value="Aminoacid_DH-like_N_sf"/>
</dbReference>
<evidence type="ECO:0000313" key="11">
    <source>
        <dbReference type="Proteomes" id="UP001200022"/>
    </source>
</evidence>
<dbReference type="PROSITE" id="PS00331">
    <property type="entry name" value="MALIC_ENZYMES"/>
    <property type="match status" value="1"/>
</dbReference>
<dbReference type="InterPro" id="IPR037062">
    <property type="entry name" value="Malic_N_dom_sf"/>
</dbReference>
<dbReference type="PANTHER" id="PTHR43237">
    <property type="entry name" value="NADP-DEPENDENT MALIC ENZYME"/>
    <property type="match status" value="1"/>
</dbReference>
<dbReference type="PANTHER" id="PTHR43237:SF4">
    <property type="entry name" value="NADP-DEPENDENT MALIC ENZYME"/>
    <property type="match status" value="1"/>
</dbReference>
<keyword evidence="5" id="KW-0479">Metal-binding</keyword>
<dbReference type="SUPFAM" id="SSF53223">
    <property type="entry name" value="Aminoacid dehydrogenase-like, N-terminal domain"/>
    <property type="match status" value="1"/>
</dbReference>
<dbReference type="Gene3D" id="3.40.50.10380">
    <property type="entry name" value="Malic enzyme, N-terminal domain"/>
    <property type="match status" value="1"/>
</dbReference>
<evidence type="ECO:0000256" key="3">
    <source>
        <dbReference type="ARBA" id="ARBA00007686"/>
    </source>
</evidence>
<organism evidence="10 11">
    <name type="scientific">Flaviramulus multivorans</name>
    <dbReference type="NCBI Taxonomy" id="1304750"/>
    <lineage>
        <taxon>Bacteria</taxon>
        <taxon>Pseudomonadati</taxon>
        <taxon>Bacteroidota</taxon>
        <taxon>Flavobacteriia</taxon>
        <taxon>Flavobacteriales</taxon>
        <taxon>Flavobacteriaceae</taxon>
        <taxon>Flaviramulus</taxon>
    </lineage>
</organism>
<dbReference type="PIRSF" id="PIRSF036684">
    <property type="entry name" value="ME_PTA"/>
    <property type="match status" value="1"/>
</dbReference>
<evidence type="ECO:0000256" key="1">
    <source>
        <dbReference type="ARBA" id="ARBA00001936"/>
    </source>
</evidence>
<evidence type="ECO:0000259" key="8">
    <source>
        <dbReference type="SMART" id="SM00919"/>
    </source>
</evidence>
<comment type="cofactor">
    <cofactor evidence="1">
        <name>Mn(2+)</name>
        <dbReference type="ChEBI" id="CHEBI:29035"/>
    </cofactor>
</comment>
<dbReference type="Gene3D" id="3.40.50.10950">
    <property type="match status" value="1"/>
</dbReference>
<feature type="domain" description="Malic enzyme NAD-binding" evidence="8">
    <location>
        <begin position="164"/>
        <end position="400"/>
    </location>
</feature>
<dbReference type="Pfam" id="PF00390">
    <property type="entry name" value="malic"/>
    <property type="match status" value="1"/>
</dbReference>
<gene>
    <name evidence="10" type="ORF">L3X39_01315</name>
</gene>
<evidence type="ECO:0000256" key="7">
    <source>
        <dbReference type="ARBA" id="ARBA00023268"/>
    </source>
</evidence>
<dbReference type="SMART" id="SM00919">
    <property type="entry name" value="Malic_M"/>
    <property type="match status" value="1"/>
</dbReference>
<proteinExistence type="inferred from homology"/>
<dbReference type="InterPro" id="IPR042112">
    <property type="entry name" value="P_AcTrfase_dom2"/>
</dbReference>
<evidence type="ECO:0000259" key="9">
    <source>
        <dbReference type="SMART" id="SM01274"/>
    </source>
</evidence>
<dbReference type="InterPro" id="IPR012302">
    <property type="entry name" value="Malic_NAD-bd"/>
</dbReference>
<name>A0ABS9IF90_9FLAO</name>
<comment type="cofactor">
    <cofactor evidence="2">
        <name>Mg(2+)</name>
        <dbReference type="ChEBI" id="CHEBI:18420"/>
    </cofactor>
</comment>
<accession>A0ABS9IF90</accession>
<comment type="caution">
    <text evidence="10">The sequence shown here is derived from an EMBL/GenBank/DDBJ whole genome shotgun (WGS) entry which is preliminary data.</text>
</comment>
<dbReference type="InterPro" id="IPR036291">
    <property type="entry name" value="NAD(P)-bd_dom_sf"/>
</dbReference>
<comment type="similarity">
    <text evidence="3">In the N-terminal section; belongs to the malic enzymes family.</text>
</comment>
<dbReference type="InterPro" id="IPR042113">
    <property type="entry name" value="P_AcTrfase_dom1"/>
</dbReference>
<comment type="similarity">
    <text evidence="4">In the C-terminal section; belongs to the phosphate acetyltransferase and butyryltransferase family.</text>
</comment>
<feature type="domain" description="Malic enzyme N-terminal" evidence="9">
    <location>
        <begin position="19"/>
        <end position="152"/>
    </location>
</feature>
<dbReference type="InterPro" id="IPR012301">
    <property type="entry name" value="Malic_N_dom"/>
</dbReference>
<dbReference type="Pfam" id="PF01515">
    <property type="entry name" value="PTA_PTB"/>
    <property type="match status" value="1"/>
</dbReference>
<dbReference type="SUPFAM" id="SSF51735">
    <property type="entry name" value="NAD(P)-binding Rossmann-fold domains"/>
    <property type="match status" value="1"/>
</dbReference>
<dbReference type="SUPFAM" id="SSF53659">
    <property type="entry name" value="Isocitrate/Isopropylmalate dehydrogenase-like"/>
    <property type="match status" value="1"/>
</dbReference>
<evidence type="ECO:0000256" key="2">
    <source>
        <dbReference type="ARBA" id="ARBA00001946"/>
    </source>
</evidence>